<evidence type="ECO:0000313" key="3">
    <source>
        <dbReference type="Proteomes" id="UP000177050"/>
    </source>
</evidence>
<evidence type="ECO:0000256" key="1">
    <source>
        <dbReference type="SAM" id="Phobius"/>
    </source>
</evidence>
<organism evidence="2 3">
    <name type="scientific">Candidatus Roizmanbacteria bacterium RIFOXYD1_FULL_38_12</name>
    <dbReference type="NCBI Taxonomy" id="1802093"/>
    <lineage>
        <taxon>Bacteria</taxon>
        <taxon>Candidatus Roizmaniibacteriota</taxon>
    </lineage>
</organism>
<name>A0A1F7KZG7_9BACT</name>
<proteinExistence type="predicted"/>
<feature type="transmembrane region" description="Helical" evidence="1">
    <location>
        <begin position="20"/>
        <end position="42"/>
    </location>
</feature>
<keyword evidence="1" id="KW-1133">Transmembrane helix</keyword>
<protein>
    <submittedName>
        <fullName evidence="2">Uncharacterized protein</fullName>
    </submittedName>
</protein>
<dbReference type="Proteomes" id="UP000177050">
    <property type="component" value="Unassembled WGS sequence"/>
</dbReference>
<sequence length="143" mass="15574">MNTQKQSLIHQIDEEVKGLSIPLFIGIIFGVILLGTGIGFAASRLMMIKNTSLPNTVKSNKTAGIVDKKTFKDKVEGKLKEGGIDGEGNFHLERPGGISQNVYLTSSTVDLMQYIGKKIRVHGETFKGQKAGWLMDVGLVEVL</sequence>
<comment type="caution">
    <text evidence="2">The sequence shown here is derived from an EMBL/GenBank/DDBJ whole genome shotgun (WGS) entry which is preliminary data.</text>
</comment>
<evidence type="ECO:0000313" key="2">
    <source>
        <dbReference type="EMBL" id="OGK73211.1"/>
    </source>
</evidence>
<reference evidence="2 3" key="1">
    <citation type="journal article" date="2016" name="Nat. Commun.">
        <title>Thousands of microbial genomes shed light on interconnected biogeochemical processes in an aquifer system.</title>
        <authorList>
            <person name="Anantharaman K."/>
            <person name="Brown C.T."/>
            <person name="Hug L.A."/>
            <person name="Sharon I."/>
            <person name="Castelle C.J."/>
            <person name="Probst A.J."/>
            <person name="Thomas B.C."/>
            <person name="Singh A."/>
            <person name="Wilkins M.J."/>
            <person name="Karaoz U."/>
            <person name="Brodie E.L."/>
            <person name="Williams K.H."/>
            <person name="Hubbard S.S."/>
            <person name="Banfield J.F."/>
        </authorList>
    </citation>
    <scope>NUCLEOTIDE SEQUENCE [LARGE SCALE GENOMIC DNA]</scope>
</reference>
<dbReference type="AlphaFoldDB" id="A0A1F7KZG7"/>
<keyword evidence="1" id="KW-0472">Membrane</keyword>
<accession>A0A1F7KZG7</accession>
<keyword evidence="1" id="KW-0812">Transmembrane</keyword>
<dbReference type="EMBL" id="MGBR01000001">
    <property type="protein sequence ID" value="OGK73211.1"/>
    <property type="molecule type" value="Genomic_DNA"/>
</dbReference>
<gene>
    <name evidence="2" type="ORF">A3K52_00180</name>
</gene>